<reference evidence="3" key="1">
    <citation type="submission" date="2016-06" db="EMBL/GenBank/DDBJ databases">
        <authorList>
            <person name="Nascimento L."/>
            <person name="Pereira R.V."/>
            <person name="Martins L.F."/>
            <person name="Quaggio R.B."/>
            <person name="Silva A.M."/>
            <person name="Setubal J.C."/>
        </authorList>
    </citation>
    <scope>NUCLEOTIDE SEQUENCE [LARGE SCALE GENOMIC DNA]</scope>
</reference>
<dbReference type="PANTHER" id="PTHR33303">
    <property type="entry name" value="CYTOPLASMIC PROTEIN-RELATED"/>
    <property type="match status" value="1"/>
</dbReference>
<dbReference type="Gene3D" id="3.40.50.720">
    <property type="entry name" value="NAD(P)-binding Rossmann-like Domain"/>
    <property type="match status" value="1"/>
</dbReference>
<gene>
    <name evidence="2" type="ORF">BAA01_03680</name>
</gene>
<protein>
    <submittedName>
        <fullName evidence="2">CoA-binding protein</fullName>
    </submittedName>
</protein>
<dbReference type="Pfam" id="PF13380">
    <property type="entry name" value="CoA_binding_2"/>
    <property type="match status" value="1"/>
</dbReference>
<dbReference type="EMBL" id="LZRT01000045">
    <property type="protein sequence ID" value="OUM89331.1"/>
    <property type="molecule type" value="Genomic_DNA"/>
</dbReference>
<dbReference type="InterPro" id="IPR036291">
    <property type="entry name" value="NAD(P)-bd_dom_sf"/>
</dbReference>
<comment type="caution">
    <text evidence="2">The sequence shown here is derived from an EMBL/GenBank/DDBJ whole genome shotgun (WGS) entry which is preliminary data.</text>
</comment>
<dbReference type="PANTHER" id="PTHR33303:SF2">
    <property type="entry name" value="COA-BINDING DOMAIN-CONTAINING PROTEIN"/>
    <property type="match status" value="1"/>
</dbReference>
<evidence type="ECO:0000313" key="3">
    <source>
        <dbReference type="Proteomes" id="UP000196475"/>
    </source>
</evidence>
<evidence type="ECO:0000259" key="1">
    <source>
        <dbReference type="SMART" id="SM00881"/>
    </source>
</evidence>
<evidence type="ECO:0000313" key="2">
    <source>
        <dbReference type="EMBL" id="OUM89331.1"/>
    </source>
</evidence>
<accession>A0A1Y3PPP6</accession>
<feature type="domain" description="CoA-binding" evidence="1">
    <location>
        <begin position="16"/>
        <end position="108"/>
    </location>
</feature>
<dbReference type="SMART" id="SM00881">
    <property type="entry name" value="CoA_binding"/>
    <property type="match status" value="1"/>
</dbReference>
<sequence>MSRLFVPSDERMRQVLEDAKRIAVVGLSNKPERDSYQVAKYLQEQGYEIIPVNPTVDEVLGQKAVASLKEIEGEVDIVDVFRRSEEVPAVVDDAIAIGAKAIWLQLGVIHEEAAQKAEAHGLDVIMDRCIKVEHARLFA</sequence>
<dbReference type="AlphaFoldDB" id="A0A1Y3PPP6"/>
<dbReference type="InterPro" id="IPR003781">
    <property type="entry name" value="CoA-bd"/>
</dbReference>
<proteinExistence type="predicted"/>
<dbReference type="Proteomes" id="UP000196475">
    <property type="component" value="Unassembled WGS sequence"/>
</dbReference>
<name>A0A1Y3PPP6_9BACI</name>
<dbReference type="SUPFAM" id="SSF51735">
    <property type="entry name" value="NAD(P)-binding Rossmann-fold domains"/>
    <property type="match status" value="1"/>
</dbReference>
<organism evidence="2 3">
    <name type="scientific">Bacillus thermozeamaize</name>
    <dbReference type="NCBI Taxonomy" id="230954"/>
    <lineage>
        <taxon>Bacteria</taxon>
        <taxon>Bacillati</taxon>
        <taxon>Bacillota</taxon>
        <taxon>Bacilli</taxon>
        <taxon>Bacillales</taxon>
        <taxon>Bacillaceae</taxon>
        <taxon>Bacillus</taxon>
    </lineage>
</organism>